<sequence length="58" mass="6543">MSWGETCRSMLQASHMAVVVRVPECTAVRTARLSCRSRACIRRRRSRSRSSRPVPGPV</sequence>
<proteinExistence type="predicted"/>
<evidence type="ECO:0000313" key="2">
    <source>
        <dbReference type="Proteomes" id="UP000523000"/>
    </source>
</evidence>
<dbReference type="EMBL" id="JACHVS010000002">
    <property type="protein sequence ID" value="MBB2996913.1"/>
    <property type="molecule type" value="Genomic_DNA"/>
</dbReference>
<reference evidence="1 2" key="1">
    <citation type="submission" date="2020-08" db="EMBL/GenBank/DDBJ databases">
        <title>Sequencing the genomes of 1000 actinobacteria strains.</title>
        <authorList>
            <person name="Klenk H.-P."/>
        </authorList>
    </citation>
    <scope>NUCLEOTIDE SEQUENCE [LARGE SCALE GENOMIC DNA]</scope>
    <source>
        <strain evidence="1 2">DSM 22826</strain>
    </source>
</reference>
<gene>
    <name evidence="1" type="ORF">E9229_003160</name>
</gene>
<accession>A0A839QMU8</accession>
<protein>
    <submittedName>
        <fullName evidence="1">Uncharacterized protein</fullName>
    </submittedName>
</protein>
<name>A0A839QMU8_9MICC</name>
<keyword evidence="2" id="KW-1185">Reference proteome</keyword>
<evidence type="ECO:0000313" key="1">
    <source>
        <dbReference type="EMBL" id="MBB2996913.1"/>
    </source>
</evidence>
<comment type="caution">
    <text evidence="1">The sequence shown here is derived from an EMBL/GenBank/DDBJ whole genome shotgun (WGS) entry which is preliminary data.</text>
</comment>
<organism evidence="1 2">
    <name type="scientific">Paeniglutamicibacter cryotolerans</name>
    <dbReference type="NCBI Taxonomy" id="670079"/>
    <lineage>
        <taxon>Bacteria</taxon>
        <taxon>Bacillati</taxon>
        <taxon>Actinomycetota</taxon>
        <taxon>Actinomycetes</taxon>
        <taxon>Micrococcales</taxon>
        <taxon>Micrococcaceae</taxon>
        <taxon>Paeniglutamicibacter</taxon>
    </lineage>
</organism>
<dbReference type="Proteomes" id="UP000523000">
    <property type="component" value="Unassembled WGS sequence"/>
</dbReference>
<dbReference type="AlphaFoldDB" id="A0A839QMU8"/>